<dbReference type="Proteomes" id="UP000242474">
    <property type="component" value="Unassembled WGS sequence"/>
</dbReference>
<evidence type="ECO:0000256" key="3">
    <source>
        <dbReference type="ARBA" id="ARBA00022679"/>
    </source>
</evidence>
<protein>
    <recommendedName>
        <fullName evidence="2">HECT-type E3 ubiquitin transferase</fullName>
        <ecNumber evidence="2">2.3.2.26</ecNumber>
    </recommendedName>
</protein>
<dbReference type="CDD" id="cd00078">
    <property type="entry name" value="HECTc"/>
    <property type="match status" value="1"/>
</dbReference>
<keyword evidence="8" id="KW-1185">Reference proteome</keyword>
<sequence length="466" mass="52930">MVDTYSRISRQHQSHAEQRILTPRIAVLRNIPFVVPFNDRVGLLHTLINRDRSRLGLSSIGDTASPEVSGMFRSENVVVRRGNVFEDGFRSIFPQDMFKYRMRITFMDQHGAIEEGIDGGGLFKEFLVSLVHEAFDPCKELFCQTEQNNIYPNPSPMPTDPKRRRLMLDKYKFLGAIIGKALYEGVLVDVSFALFFLGYCVGQHPEFNDLQTFDQDLYKGLVFLKNHPVSTQPDANADGDYNDGDDEIFRVYHMHFSVTTILPNGQTKEYPLVPGGENIKVTSRNRQMYLNLVAEYMLSKQIKAQVEAFMEGLHTVIPENWLRLLFASPLEFSQLLCGDSSAIDIADWQRNTVYSGEFGGQGYSHRVVQDFWHVVDEDLTEEERRKLCGFATSCERPPLLGFRELNPRFCISGYSHDPEGGTSIDDRLPSASTCVNLLKLPVYSSRKILHRKLVDAITSKAGFGLS</sequence>
<keyword evidence="4 5" id="KW-0833">Ubl conjugation pathway</keyword>
<dbReference type="PANTHER" id="PTHR45700:SF2">
    <property type="entry name" value="UBIQUITIN-PROTEIN LIGASE E3C"/>
    <property type="match status" value="1"/>
</dbReference>
<evidence type="ECO:0000259" key="6">
    <source>
        <dbReference type="PROSITE" id="PS50237"/>
    </source>
</evidence>
<accession>A0A2G5BEJ1</accession>
<dbReference type="STRING" id="763665.A0A2G5BEJ1"/>
<reference evidence="7 8" key="1">
    <citation type="journal article" date="2015" name="Genome Biol. Evol.">
        <title>Phylogenomic analyses indicate that early fungi evolved digesting cell walls of algal ancestors of land plants.</title>
        <authorList>
            <person name="Chang Y."/>
            <person name="Wang S."/>
            <person name="Sekimoto S."/>
            <person name="Aerts A.L."/>
            <person name="Choi C."/>
            <person name="Clum A."/>
            <person name="LaButti K.M."/>
            <person name="Lindquist E.A."/>
            <person name="Yee Ngan C."/>
            <person name="Ohm R.A."/>
            <person name="Salamov A.A."/>
            <person name="Grigoriev I.V."/>
            <person name="Spatafora J.W."/>
            <person name="Berbee M.L."/>
        </authorList>
    </citation>
    <scope>NUCLEOTIDE SEQUENCE [LARGE SCALE GENOMIC DNA]</scope>
    <source>
        <strain evidence="7 8">NRRL 1564</strain>
    </source>
</reference>
<feature type="domain" description="HECT" evidence="6">
    <location>
        <begin position="93"/>
        <end position="466"/>
    </location>
</feature>
<dbReference type="EC" id="2.3.2.26" evidence="2"/>
<evidence type="ECO:0000313" key="7">
    <source>
        <dbReference type="EMBL" id="PIA17435.1"/>
    </source>
</evidence>
<dbReference type="EMBL" id="KZ303494">
    <property type="protein sequence ID" value="PIA17435.1"/>
    <property type="molecule type" value="Genomic_DNA"/>
</dbReference>
<dbReference type="PROSITE" id="PS50237">
    <property type="entry name" value="HECT"/>
    <property type="match status" value="1"/>
</dbReference>
<dbReference type="OrthoDB" id="8068875at2759"/>
<evidence type="ECO:0000256" key="2">
    <source>
        <dbReference type="ARBA" id="ARBA00012485"/>
    </source>
</evidence>
<dbReference type="Gene3D" id="3.30.2410.10">
    <property type="entry name" value="Hect, E3 ligase catalytic domain"/>
    <property type="match status" value="1"/>
</dbReference>
<evidence type="ECO:0000256" key="1">
    <source>
        <dbReference type="ARBA" id="ARBA00000885"/>
    </source>
</evidence>
<dbReference type="SUPFAM" id="SSF56204">
    <property type="entry name" value="Hect, E3 ligase catalytic domain"/>
    <property type="match status" value="1"/>
</dbReference>
<dbReference type="InterPro" id="IPR000569">
    <property type="entry name" value="HECT_dom"/>
</dbReference>
<dbReference type="GO" id="GO:0000209">
    <property type="term" value="P:protein polyubiquitination"/>
    <property type="evidence" value="ECO:0007669"/>
    <property type="project" value="InterPro"/>
</dbReference>
<name>A0A2G5BEJ1_COERN</name>
<evidence type="ECO:0000313" key="8">
    <source>
        <dbReference type="Proteomes" id="UP000242474"/>
    </source>
</evidence>
<keyword evidence="3" id="KW-0808">Transferase</keyword>
<proteinExistence type="predicted"/>
<dbReference type="Gene3D" id="3.30.2160.10">
    <property type="entry name" value="Hect, E3 ligase catalytic domain"/>
    <property type="match status" value="1"/>
</dbReference>
<feature type="active site" description="Glycyl thioester intermediate" evidence="5">
    <location>
        <position position="434"/>
    </location>
</feature>
<organism evidence="7 8">
    <name type="scientific">Coemansia reversa (strain ATCC 12441 / NRRL 1564)</name>
    <dbReference type="NCBI Taxonomy" id="763665"/>
    <lineage>
        <taxon>Eukaryota</taxon>
        <taxon>Fungi</taxon>
        <taxon>Fungi incertae sedis</taxon>
        <taxon>Zoopagomycota</taxon>
        <taxon>Kickxellomycotina</taxon>
        <taxon>Kickxellomycetes</taxon>
        <taxon>Kickxellales</taxon>
        <taxon>Kickxellaceae</taxon>
        <taxon>Coemansia</taxon>
    </lineage>
</organism>
<dbReference type="GO" id="GO:0061630">
    <property type="term" value="F:ubiquitin protein ligase activity"/>
    <property type="evidence" value="ECO:0007669"/>
    <property type="project" value="UniProtKB-EC"/>
</dbReference>
<dbReference type="Gene3D" id="3.90.1750.10">
    <property type="entry name" value="Hect, E3 ligase catalytic domains"/>
    <property type="match status" value="1"/>
</dbReference>
<dbReference type="InterPro" id="IPR044611">
    <property type="entry name" value="E3A/B/C-like"/>
</dbReference>
<evidence type="ECO:0000256" key="5">
    <source>
        <dbReference type="PROSITE-ProRule" id="PRU00104"/>
    </source>
</evidence>
<dbReference type="PANTHER" id="PTHR45700">
    <property type="entry name" value="UBIQUITIN-PROTEIN LIGASE E3C"/>
    <property type="match status" value="1"/>
</dbReference>
<gene>
    <name evidence="7" type="ORF">COEREDRAFT_40746</name>
</gene>
<dbReference type="InterPro" id="IPR035983">
    <property type="entry name" value="Hect_E3_ubiquitin_ligase"/>
</dbReference>
<dbReference type="GO" id="GO:0006511">
    <property type="term" value="P:ubiquitin-dependent protein catabolic process"/>
    <property type="evidence" value="ECO:0007669"/>
    <property type="project" value="TreeGrafter"/>
</dbReference>
<dbReference type="SMART" id="SM00119">
    <property type="entry name" value="HECTc"/>
    <property type="match status" value="1"/>
</dbReference>
<dbReference type="AlphaFoldDB" id="A0A2G5BEJ1"/>
<dbReference type="Pfam" id="PF00632">
    <property type="entry name" value="HECT"/>
    <property type="match status" value="1"/>
</dbReference>
<comment type="catalytic activity">
    <reaction evidence="1">
        <text>S-ubiquitinyl-[E2 ubiquitin-conjugating enzyme]-L-cysteine + [acceptor protein]-L-lysine = [E2 ubiquitin-conjugating enzyme]-L-cysteine + N(6)-ubiquitinyl-[acceptor protein]-L-lysine.</text>
        <dbReference type="EC" id="2.3.2.26"/>
    </reaction>
</comment>
<evidence type="ECO:0000256" key="4">
    <source>
        <dbReference type="ARBA" id="ARBA00022786"/>
    </source>
</evidence>